<reference evidence="3 4" key="1">
    <citation type="submission" date="2018-08" db="EMBL/GenBank/DDBJ databases">
        <title>Draft genome of the lignicolous fungus Coniochaeta pulveracea.</title>
        <authorList>
            <person name="Borstlap C.J."/>
            <person name="De Witt R.N."/>
            <person name="Botha A."/>
            <person name="Volschenk H."/>
        </authorList>
    </citation>
    <scope>NUCLEOTIDE SEQUENCE [LARGE SCALE GENOMIC DNA]</scope>
    <source>
        <strain evidence="3 4">CAB683</strain>
    </source>
</reference>
<name>A0A420Y4E7_9PEZI</name>
<dbReference type="PANTHER" id="PTHR12748:SF0">
    <property type="entry name" value="ORIGIN RECOGNITION COMPLEX SUBUNIT 3"/>
    <property type="match status" value="1"/>
</dbReference>
<keyword evidence="4" id="KW-1185">Reference proteome</keyword>
<dbReference type="InterPro" id="IPR045667">
    <property type="entry name" value="ORC3_N"/>
</dbReference>
<dbReference type="OrthoDB" id="10265211at2759"/>
<feature type="domain" description="Origin recognition complex subunit 3 N-terminal" evidence="2">
    <location>
        <begin position="56"/>
        <end position="153"/>
    </location>
</feature>
<evidence type="ECO:0000313" key="3">
    <source>
        <dbReference type="EMBL" id="RKU42761.1"/>
    </source>
</evidence>
<dbReference type="Pfam" id="PF07034">
    <property type="entry name" value="ORC3_N"/>
    <property type="match status" value="1"/>
</dbReference>
<evidence type="ECO:0000256" key="1">
    <source>
        <dbReference type="SAM" id="MobiDB-lite"/>
    </source>
</evidence>
<dbReference type="GO" id="GO:0003688">
    <property type="term" value="F:DNA replication origin binding"/>
    <property type="evidence" value="ECO:0007669"/>
    <property type="project" value="TreeGrafter"/>
</dbReference>
<sequence>MADEDEVNNIFTEKDHQAAYIFNPLEDTDPSDQPRPAKKRRVTKKATPGRRGAGRTSDGAATSSPTSFTPLFNGAETPANTALRQRLFKQSWSSIESRIQQRLRSANTATLDEVNAFVRDVQPGDRIPAAFIMTGPNTASQRLLFEQLGETLGDVARPGRVVMLRGGE</sequence>
<feature type="compositionally biased region" description="Basic residues" evidence="1">
    <location>
        <begin position="36"/>
        <end position="48"/>
    </location>
</feature>
<organism evidence="3 4">
    <name type="scientific">Coniochaeta pulveracea</name>
    <dbReference type="NCBI Taxonomy" id="177199"/>
    <lineage>
        <taxon>Eukaryota</taxon>
        <taxon>Fungi</taxon>
        <taxon>Dikarya</taxon>
        <taxon>Ascomycota</taxon>
        <taxon>Pezizomycotina</taxon>
        <taxon>Sordariomycetes</taxon>
        <taxon>Sordariomycetidae</taxon>
        <taxon>Coniochaetales</taxon>
        <taxon>Coniochaetaceae</taxon>
        <taxon>Coniochaeta</taxon>
    </lineage>
</organism>
<dbReference type="GO" id="GO:0005656">
    <property type="term" value="C:nuclear pre-replicative complex"/>
    <property type="evidence" value="ECO:0007669"/>
    <property type="project" value="TreeGrafter"/>
</dbReference>
<dbReference type="Proteomes" id="UP000275385">
    <property type="component" value="Unassembled WGS sequence"/>
</dbReference>
<dbReference type="PANTHER" id="PTHR12748">
    <property type="entry name" value="ORIGIN RECOGNITION COMPLEX SUBUNIT 3"/>
    <property type="match status" value="1"/>
</dbReference>
<evidence type="ECO:0000259" key="2">
    <source>
        <dbReference type="Pfam" id="PF07034"/>
    </source>
</evidence>
<comment type="caution">
    <text evidence="3">The sequence shown here is derived from an EMBL/GenBank/DDBJ whole genome shotgun (WGS) entry which is preliminary data.</text>
</comment>
<feature type="non-terminal residue" evidence="3">
    <location>
        <position position="168"/>
    </location>
</feature>
<proteinExistence type="predicted"/>
<dbReference type="AlphaFoldDB" id="A0A420Y4E7"/>
<dbReference type="GO" id="GO:0005664">
    <property type="term" value="C:nuclear origin of replication recognition complex"/>
    <property type="evidence" value="ECO:0007669"/>
    <property type="project" value="InterPro"/>
</dbReference>
<evidence type="ECO:0000313" key="4">
    <source>
        <dbReference type="Proteomes" id="UP000275385"/>
    </source>
</evidence>
<dbReference type="EMBL" id="QVQW01000052">
    <property type="protein sequence ID" value="RKU42761.1"/>
    <property type="molecule type" value="Genomic_DNA"/>
</dbReference>
<dbReference type="GO" id="GO:0031261">
    <property type="term" value="C:DNA replication preinitiation complex"/>
    <property type="evidence" value="ECO:0007669"/>
    <property type="project" value="TreeGrafter"/>
</dbReference>
<dbReference type="STRING" id="177199.A0A420Y4E7"/>
<protein>
    <recommendedName>
        <fullName evidence="2">Origin recognition complex subunit 3 N-terminal domain-containing protein</fullName>
    </recommendedName>
</protein>
<feature type="compositionally biased region" description="Polar residues" evidence="1">
    <location>
        <begin position="59"/>
        <end position="70"/>
    </location>
</feature>
<feature type="region of interest" description="Disordered" evidence="1">
    <location>
        <begin position="22"/>
        <end position="75"/>
    </location>
</feature>
<accession>A0A420Y4E7</accession>
<dbReference type="InterPro" id="IPR020795">
    <property type="entry name" value="ORC3"/>
</dbReference>
<dbReference type="GO" id="GO:0006270">
    <property type="term" value="P:DNA replication initiation"/>
    <property type="evidence" value="ECO:0007669"/>
    <property type="project" value="TreeGrafter"/>
</dbReference>
<gene>
    <name evidence="3" type="ORF">DL546_006507</name>
</gene>